<dbReference type="CDD" id="cd13603">
    <property type="entry name" value="PBP2_TRAP_Siap_TeaA_like"/>
    <property type="match status" value="1"/>
</dbReference>
<evidence type="ECO:0000256" key="3">
    <source>
        <dbReference type="ARBA" id="ARBA00022448"/>
    </source>
</evidence>
<dbReference type="Proteomes" id="UP000298170">
    <property type="component" value="Unassembled WGS sequence"/>
</dbReference>
<evidence type="ECO:0000256" key="2">
    <source>
        <dbReference type="ARBA" id="ARBA00009023"/>
    </source>
</evidence>
<keyword evidence="3" id="KW-0813">Transport</keyword>
<comment type="subcellular location">
    <subcellularLocation>
        <location evidence="1">Cell envelope</location>
    </subcellularLocation>
</comment>
<keyword evidence="4 5" id="KW-0732">Signal</keyword>
<gene>
    <name evidence="6" type="ORF">E3T39_00960</name>
</gene>
<dbReference type="InterPro" id="IPR018389">
    <property type="entry name" value="DctP_fam"/>
</dbReference>
<evidence type="ECO:0000313" key="7">
    <source>
        <dbReference type="Proteomes" id="UP000298170"/>
    </source>
</evidence>
<dbReference type="AlphaFoldDB" id="A0A4R9AI09"/>
<proteinExistence type="inferred from homology"/>
<feature type="chain" id="PRO_5020805656" evidence="5">
    <location>
        <begin position="34"/>
        <end position="346"/>
    </location>
</feature>
<dbReference type="PROSITE" id="PS51257">
    <property type="entry name" value="PROKAR_LIPOPROTEIN"/>
    <property type="match status" value="1"/>
</dbReference>
<dbReference type="Pfam" id="PF03480">
    <property type="entry name" value="DctP"/>
    <property type="match status" value="1"/>
</dbReference>
<evidence type="ECO:0000313" key="6">
    <source>
        <dbReference type="EMBL" id="TFD62553.1"/>
    </source>
</evidence>
<comment type="similarity">
    <text evidence="2">Belongs to the bacterial solute-binding protein 7 family.</text>
</comment>
<name>A0A4R9AI09_9MICO</name>
<dbReference type="InterPro" id="IPR038404">
    <property type="entry name" value="TRAP_DctP_sf"/>
</dbReference>
<dbReference type="EMBL" id="SOHJ01000002">
    <property type="protein sequence ID" value="TFD62553.1"/>
    <property type="molecule type" value="Genomic_DNA"/>
</dbReference>
<evidence type="ECO:0000256" key="5">
    <source>
        <dbReference type="SAM" id="SignalP"/>
    </source>
</evidence>
<dbReference type="GO" id="GO:0055085">
    <property type="term" value="P:transmembrane transport"/>
    <property type="evidence" value="ECO:0007669"/>
    <property type="project" value="InterPro"/>
</dbReference>
<comment type="caution">
    <text evidence="6">The sequence shown here is derived from an EMBL/GenBank/DDBJ whole genome shotgun (WGS) entry which is preliminary data.</text>
</comment>
<dbReference type="PANTHER" id="PTHR33376">
    <property type="match status" value="1"/>
</dbReference>
<keyword evidence="7" id="KW-1185">Reference proteome</keyword>
<feature type="signal peptide" evidence="5">
    <location>
        <begin position="1"/>
        <end position="33"/>
    </location>
</feature>
<dbReference type="NCBIfam" id="NF037995">
    <property type="entry name" value="TRAP_S1"/>
    <property type="match status" value="1"/>
</dbReference>
<dbReference type="NCBIfam" id="TIGR00787">
    <property type="entry name" value="dctP"/>
    <property type="match status" value="1"/>
</dbReference>
<protein>
    <submittedName>
        <fullName evidence="6">TRAP transporter substrate-binding protein</fullName>
    </submittedName>
</protein>
<evidence type="ECO:0000256" key="4">
    <source>
        <dbReference type="ARBA" id="ARBA00022729"/>
    </source>
</evidence>
<dbReference type="OrthoDB" id="9815946at2"/>
<reference evidence="6 7" key="1">
    <citation type="submission" date="2019-03" db="EMBL/GenBank/DDBJ databases">
        <title>Genomics of glacier-inhabiting Cryobacterium strains.</title>
        <authorList>
            <person name="Liu Q."/>
            <person name="Xin Y.-H."/>
        </authorList>
    </citation>
    <scope>NUCLEOTIDE SEQUENCE [LARGE SCALE GENOMIC DNA]</scope>
    <source>
        <strain evidence="6 7">Sr39</strain>
    </source>
</reference>
<dbReference type="InterPro" id="IPR004682">
    <property type="entry name" value="TRAP_DctP"/>
</dbReference>
<organism evidence="6 7">
    <name type="scientific">Cryobacterium suzukii</name>
    <dbReference type="NCBI Taxonomy" id="1259198"/>
    <lineage>
        <taxon>Bacteria</taxon>
        <taxon>Bacillati</taxon>
        <taxon>Actinomycetota</taxon>
        <taxon>Actinomycetes</taxon>
        <taxon>Micrococcales</taxon>
        <taxon>Microbacteriaceae</taxon>
        <taxon>Cryobacterium</taxon>
    </lineage>
</organism>
<dbReference type="GO" id="GO:0030288">
    <property type="term" value="C:outer membrane-bounded periplasmic space"/>
    <property type="evidence" value="ECO:0007669"/>
    <property type="project" value="InterPro"/>
</dbReference>
<evidence type="ECO:0000256" key="1">
    <source>
        <dbReference type="ARBA" id="ARBA00004196"/>
    </source>
</evidence>
<sequence length="346" mass="38096">MTRNTKMGRSRRYAVTIAALATSALMLTGCSPAANQTQALASAGDIEPITLTLGHSYAVDSLQSRAAEQLAERVSELTDGAVTIEIFPSSQLGSWEEMQEGLEIGSVDIVIESLGSLERYTDLAAIEGIPFLYTDAAHFFEVWDGEMADEILNAVRDDSGFQLLGAMYRGGRQVNSTRPVAELDDLAGLKLRVPNQQTYIETWQKLGASPTPLAFSEVFSGLEQGAIEGQENPIDVVRYSSFYEVAKYVTETNHLYGNYHFQFWGDSFDALPKDVRSALETSIDEVSATYRDESIQEAVDNKTFLQEAGVEFFEIDLDDWRKPVSGMVQGANPTVRDWAERISALG</sequence>
<accession>A0A4R9AI09</accession>
<dbReference type="Gene3D" id="3.40.190.170">
    <property type="entry name" value="Bacterial extracellular solute-binding protein, family 7"/>
    <property type="match status" value="1"/>
</dbReference>
<dbReference type="PANTHER" id="PTHR33376:SF4">
    <property type="entry name" value="SIALIC ACID-BINDING PERIPLASMIC PROTEIN SIAP"/>
    <property type="match status" value="1"/>
</dbReference>
<dbReference type="PIRSF" id="PIRSF006470">
    <property type="entry name" value="DctB"/>
    <property type="match status" value="1"/>
</dbReference>